<dbReference type="KEGG" id="gni:GNIT_1863"/>
<evidence type="ECO:0000256" key="1">
    <source>
        <dbReference type="SAM" id="MobiDB-lite"/>
    </source>
</evidence>
<proteinExistence type="predicted"/>
<gene>
    <name evidence="2" type="ordered locus">GNIT_1863</name>
</gene>
<feature type="region of interest" description="Disordered" evidence="1">
    <location>
        <begin position="1"/>
        <end position="25"/>
    </location>
</feature>
<evidence type="ECO:0000313" key="2">
    <source>
        <dbReference type="EMBL" id="AEP29972.1"/>
    </source>
</evidence>
<dbReference type="HOGENOM" id="CLU_3290305_0_0_6"/>
<reference evidence="2 3" key="1">
    <citation type="journal article" date="2011" name="J. Bacteriol.">
        <title>Complete genome sequence of seawater bacterium Glaciecola nitratireducens FR1064T.</title>
        <authorList>
            <person name="Bian F."/>
            <person name="Qin Q.L."/>
            <person name="Xie B.B."/>
            <person name="Shu Y.L."/>
            <person name="Zhang X.Y."/>
            <person name="Yu Y."/>
            <person name="Chen B."/>
            <person name="Chen X.L."/>
            <person name="Zhou B.C."/>
            <person name="Zhang Y.Z."/>
        </authorList>
    </citation>
    <scope>NUCLEOTIDE SEQUENCE [LARGE SCALE GENOMIC DNA]</scope>
    <source>
        <strain evidence="3">JCM 12485 / KCTC 12276 / FR1064</strain>
    </source>
</reference>
<dbReference type="STRING" id="1085623.GNIT_1863"/>
<keyword evidence="3" id="KW-1185">Reference proteome</keyword>
<protein>
    <submittedName>
        <fullName evidence="2">Uncharacterized protein</fullName>
    </submittedName>
</protein>
<accession>G4QHI6</accession>
<name>G4QHI6_GLANF</name>
<dbReference type="EMBL" id="CP003060">
    <property type="protein sequence ID" value="AEP29972.1"/>
    <property type="molecule type" value="Genomic_DNA"/>
</dbReference>
<evidence type="ECO:0000313" key="3">
    <source>
        <dbReference type="Proteomes" id="UP000009282"/>
    </source>
</evidence>
<organism evidence="2 3">
    <name type="scientific">Glaciecola nitratireducens (strain JCM 12485 / KCTC 12276 / FR1064)</name>
    <dbReference type="NCBI Taxonomy" id="1085623"/>
    <lineage>
        <taxon>Bacteria</taxon>
        <taxon>Pseudomonadati</taxon>
        <taxon>Pseudomonadota</taxon>
        <taxon>Gammaproteobacteria</taxon>
        <taxon>Alteromonadales</taxon>
        <taxon>Alteromonadaceae</taxon>
        <taxon>Brumicola</taxon>
    </lineage>
</organism>
<dbReference type="AlphaFoldDB" id="G4QHI6"/>
<feature type="compositionally biased region" description="Polar residues" evidence="1">
    <location>
        <begin position="1"/>
        <end position="13"/>
    </location>
</feature>
<sequence length="40" mass="4642">MQPQKFNTSFLNESNEDLENRSKPPNMKSFLLLLCQCAPQ</sequence>
<dbReference type="Proteomes" id="UP000009282">
    <property type="component" value="Chromosome"/>
</dbReference>